<evidence type="ECO:0000313" key="10">
    <source>
        <dbReference type="Proteomes" id="UP000600247"/>
    </source>
</evidence>
<dbReference type="PROSITE" id="PS00136">
    <property type="entry name" value="SUBTILASE_ASP"/>
    <property type="match status" value="1"/>
</dbReference>
<dbReference type="Pfam" id="PF00395">
    <property type="entry name" value="SLH"/>
    <property type="match status" value="3"/>
</dbReference>
<dbReference type="Pfam" id="PF00082">
    <property type="entry name" value="Peptidase_S8"/>
    <property type="match status" value="1"/>
</dbReference>
<keyword evidence="2 5" id="KW-0645">Protease</keyword>
<evidence type="ECO:0000256" key="3">
    <source>
        <dbReference type="ARBA" id="ARBA00022801"/>
    </source>
</evidence>
<feature type="domain" description="SLH" evidence="8">
    <location>
        <begin position="900"/>
        <end position="951"/>
    </location>
</feature>
<keyword evidence="7" id="KW-0732">Signal</keyword>
<dbReference type="Proteomes" id="UP000600247">
    <property type="component" value="Unassembled WGS sequence"/>
</dbReference>
<name>A0A917HN28_9BACL</name>
<evidence type="ECO:0000256" key="5">
    <source>
        <dbReference type="PROSITE-ProRule" id="PRU01240"/>
    </source>
</evidence>
<feature type="active site" description="Charge relay system" evidence="5">
    <location>
        <position position="162"/>
    </location>
</feature>
<keyword evidence="10" id="KW-1185">Reference proteome</keyword>
<feature type="domain" description="SLH" evidence="8">
    <location>
        <begin position="836"/>
        <end position="899"/>
    </location>
</feature>
<dbReference type="PROSITE" id="PS51272">
    <property type="entry name" value="SLH"/>
    <property type="match status" value="3"/>
</dbReference>
<dbReference type="SUPFAM" id="SSF89260">
    <property type="entry name" value="Collagen-binding domain"/>
    <property type="match status" value="2"/>
</dbReference>
<evidence type="ECO:0000256" key="6">
    <source>
        <dbReference type="RuleBase" id="RU003355"/>
    </source>
</evidence>
<feature type="signal peptide" evidence="7">
    <location>
        <begin position="1"/>
        <end position="17"/>
    </location>
</feature>
<dbReference type="InterPro" id="IPR023827">
    <property type="entry name" value="Peptidase_S8_Asp-AS"/>
</dbReference>
<dbReference type="PANTHER" id="PTHR43399">
    <property type="entry name" value="SUBTILISIN-RELATED"/>
    <property type="match status" value="1"/>
</dbReference>
<proteinExistence type="inferred from homology"/>
<keyword evidence="4 5" id="KW-0720">Serine protease</keyword>
<dbReference type="PANTHER" id="PTHR43399:SF4">
    <property type="entry name" value="CELL WALL-ASSOCIATED PROTEASE"/>
    <property type="match status" value="1"/>
</dbReference>
<dbReference type="AlphaFoldDB" id="A0A917HN28"/>
<comment type="similarity">
    <text evidence="1 5 6">Belongs to the peptidase S8 family.</text>
</comment>
<organism evidence="9 10">
    <name type="scientific">Paenibacillus radicis</name>
    <name type="common">ex Gao et al. 2016</name>
    <dbReference type="NCBI Taxonomy" id="1737354"/>
    <lineage>
        <taxon>Bacteria</taxon>
        <taxon>Bacillati</taxon>
        <taxon>Bacillota</taxon>
        <taxon>Bacilli</taxon>
        <taxon>Bacillales</taxon>
        <taxon>Paenibacillaceae</taxon>
        <taxon>Paenibacillus</taxon>
    </lineage>
</organism>
<dbReference type="GO" id="GO:0006508">
    <property type="term" value="P:proteolysis"/>
    <property type="evidence" value="ECO:0007669"/>
    <property type="project" value="UniProtKB-KW"/>
</dbReference>
<dbReference type="InterPro" id="IPR022398">
    <property type="entry name" value="Peptidase_S8_His-AS"/>
</dbReference>
<feature type="active site" description="Charge relay system" evidence="5">
    <location>
        <position position="195"/>
    </location>
</feature>
<dbReference type="PROSITE" id="PS00138">
    <property type="entry name" value="SUBTILASE_SER"/>
    <property type="match status" value="1"/>
</dbReference>
<sequence length="951" mass="104487">MLLLAALICACVAPAPAVEGQRAQQRPASTEESANGWLLKWRSPEQMQELQGTNLLHRQSETAVDLIAPADPGADLESWLLRLKSTPGVEYVQPNYSVHVLNEPSAEGDGASEQRMLQAAAADNGEANDPELGKQTYLKQIGALEAWKSVRTQTSLTIAVIDTGVDLNHPDLKDNLVDGINLVRPNQPPDDDNGHGTSVAGVIAASGNNGVGVAGILWKAKLMPIKALDHRGDGTEQELGEAILYAVRKQAKIIVLSVGLYRYSPYMLDIVEYAESKGTLLVAAAGNDGINLGSKAAVKYPAAYPTVLAVGGAQADNKPDSRSNPGPELDLVAPWNVYTTAIGGRYKKEEGTSMAAPQVAAAAALIWARYPEMKLYQIRELLRQTAKDIGARGFDNQSGYGLLQIDKAVTTSLKADGYEPNDRMSQASYFPLPSQLTAVLETNGDKDWYAVDAPYDGVLTLRYESMLPQGKTAPPIRLSHYADGKLLKKEETKLGSRNIEWKVRKGRQLVLMEAMNAGNSTRLPYMLNASFRMAEDTYEPNDKSYTAFTLQPRSQTINGSFHQTADRDWFVINFKQSGTLSLRLSTNTVRIDPGLAVQRAGQSLVVYDDQHEGETEQSPLLTVTPGKYYIRVHNAISAEASPTVGTYTLKLNYNPKYDDPNEPNDKYYEALLVSPGTEYVGVIGTKSDVDWFQLRLQKPSIVDMRLKDVPDGFKMKLEAYDKKQKLIFSQSTGSSGSLEANGRLFQPGVYYVKLTSNAPFDNQYYRFRIIADELTAGFRDIGDHWAKEAIVAMNSRGIVSGTGKYVFEPERPITRAEAVAMVVKAYKPVTLLKPANSVQFIDIDSKYWAYDAIRRAVEQGWIKGFPSGDFKPDQPVTRAEMAVIIGQADGVKPIQPTYAPYADVSKLHWAAPMLQALKLKGSVSGKEGNRFQPDAKASRAEYTTLLYRLYV</sequence>
<feature type="domain" description="SLH" evidence="8">
    <location>
        <begin position="773"/>
        <end position="834"/>
    </location>
</feature>
<comment type="caution">
    <text evidence="9">The sequence shown here is derived from an EMBL/GenBank/DDBJ whole genome shotgun (WGS) entry which is preliminary data.</text>
</comment>
<evidence type="ECO:0000313" key="9">
    <source>
        <dbReference type="EMBL" id="GGG84885.1"/>
    </source>
</evidence>
<dbReference type="InterPro" id="IPR051048">
    <property type="entry name" value="Peptidase_S8/S53_subtilisin"/>
</dbReference>
<feature type="active site" description="Charge relay system" evidence="5">
    <location>
        <position position="353"/>
    </location>
</feature>
<evidence type="ECO:0000256" key="1">
    <source>
        <dbReference type="ARBA" id="ARBA00011073"/>
    </source>
</evidence>
<dbReference type="PROSITE" id="PS00137">
    <property type="entry name" value="SUBTILASE_HIS"/>
    <property type="match status" value="1"/>
</dbReference>
<accession>A0A917HN28</accession>
<dbReference type="PROSITE" id="PS51892">
    <property type="entry name" value="SUBTILASE"/>
    <property type="match status" value="1"/>
</dbReference>
<dbReference type="Gene3D" id="3.40.50.200">
    <property type="entry name" value="Peptidase S8/S53 domain"/>
    <property type="match status" value="1"/>
</dbReference>
<dbReference type="SUPFAM" id="SSF52743">
    <property type="entry name" value="Subtilisin-like"/>
    <property type="match status" value="1"/>
</dbReference>
<evidence type="ECO:0000256" key="4">
    <source>
        <dbReference type="ARBA" id="ARBA00022825"/>
    </source>
</evidence>
<dbReference type="EMBL" id="BMHY01000014">
    <property type="protein sequence ID" value="GGG84885.1"/>
    <property type="molecule type" value="Genomic_DNA"/>
</dbReference>
<dbReference type="Gene3D" id="2.60.120.380">
    <property type="match status" value="3"/>
</dbReference>
<dbReference type="InterPro" id="IPR001119">
    <property type="entry name" value="SLH_dom"/>
</dbReference>
<feature type="chain" id="PRO_5038941302" description="SLH domain-containing protein" evidence="7">
    <location>
        <begin position="18"/>
        <end position="951"/>
    </location>
</feature>
<reference evidence="9 10" key="1">
    <citation type="journal article" date="2014" name="Int. J. Syst. Evol. Microbiol.">
        <title>Complete genome sequence of Corynebacterium casei LMG S-19264T (=DSM 44701T), isolated from a smear-ripened cheese.</title>
        <authorList>
            <consortium name="US DOE Joint Genome Institute (JGI-PGF)"/>
            <person name="Walter F."/>
            <person name="Albersmeier A."/>
            <person name="Kalinowski J."/>
            <person name="Ruckert C."/>
        </authorList>
    </citation>
    <scope>NUCLEOTIDE SEQUENCE [LARGE SCALE GENOMIC DNA]</scope>
    <source>
        <strain evidence="9 10">CGMCC 1.15286</strain>
    </source>
</reference>
<protein>
    <recommendedName>
        <fullName evidence="8">SLH domain-containing protein</fullName>
    </recommendedName>
</protein>
<evidence type="ECO:0000256" key="7">
    <source>
        <dbReference type="SAM" id="SignalP"/>
    </source>
</evidence>
<keyword evidence="3 5" id="KW-0378">Hydrolase</keyword>
<dbReference type="InterPro" id="IPR015500">
    <property type="entry name" value="Peptidase_S8_subtilisin-rel"/>
</dbReference>
<gene>
    <name evidence="9" type="ORF">GCM10010918_48470</name>
</gene>
<dbReference type="PRINTS" id="PR00723">
    <property type="entry name" value="SUBTILISIN"/>
</dbReference>
<dbReference type="GO" id="GO:0004252">
    <property type="term" value="F:serine-type endopeptidase activity"/>
    <property type="evidence" value="ECO:0007669"/>
    <property type="project" value="UniProtKB-UniRule"/>
</dbReference>
<dbReference type="InterPro" id="IPR023828">
    <property type="entry name" value="Peptidase_S8_Ser-AS"/>
</dbReference>
<dbReference type="InterPro" id="IPR036852">
    <property type="entry name" value="Peptidase_S8/S53_dom_sf"/>
</dbReference>
<evidence type="ECO:0000256" key="2">
    <source>
        <dbReference type="ARBA" id="ARBA00022670"/>
    </source>
</evidence>
<evidence type="ECO:0000259" key="8">
    <source>
        <dbReference type="PROSITE" id="PS51272"/>
    </source>
</evidence>
<dbReference type="InterPro" id="IPR000209">
    <property type="entry name" value="Peptidase_S8/S53_dom"/>
</dbReference>